<gene>
    <name evidence="1" type="ORF">B7P43_G09689</name>
</gene>
<dbReference type="InParanoid" id="A0A2J7Q797"/>
<name>A0A2J7Q797_9NEOP</name>
<keyword evidence="2" id="KW-1185">Reference proteome</keyword>
<sequence>MQFSKMTVSPFTQLELFSLGLKGMKVNFQHFSWPAQSPALNLTERLWSVLDTRVRNRFPPPTSLEQLEDVLQEEWYKIPLEALQNVHFFFPKIAAVQKAKGGPIPYS</sequence>
<accession>A0A2J7Q797</accession>
<evidence type="ECO:0000313" key="2">
    <source>
        <dbReference type="Proteomes" id="UP000235965"/>
    </source>
</evidence>
<dbReference type="AlphaFoldDB" id="A0A2J7Q797"/>
<evidence type="ECO:0000313" key="1">
    <source>
        <dbReference type="EMBL" id="PNF24448.1"/>
    </source>
</evidence>
<reference evidence="1 2" key="1">
    <citation type="submission" date="2017-12" db="EMBL/GenBank/DDBJ databases">
        <title>Hemimetabolous genomes reveal molecular basis of termite eusociality.</title>
        <authorList>
            <person name="Harrison M.C."/>
            <person name="Jongepier E."/>
            <person name="Robertson H.M."/>
            <person name="Arning N."/>
            <person name="Bitard-Feildel T."/>
            <person name="Chao H."/>
            <person name="Childers C.P."/>
            <person name="Dinh H."/>
            <person name="Doddapaneni H."/>
            <person name="Dugan S."/>
            <person name="Gowin J."/>
            <person name="Greiner C."/>
            <person name="Han Y."/>
            <person name="Hu H."/>
            <person name="Hughes D.S.T."/>
            <person name="Huylmans A.-K."/>
            <person name="Kemena C."/>
            <person name="Kremer L.P.M."/>
            <person name="Lee S.L."/>
            <person name="Lopez-Ezquerra A."/>
            <person name="Mallet L."/>
            <person name="Monroy-Kuhn J.M."/>
            <person name="Moser A."/>
            <person name="Murali S.C."/>
            <person name="Muzny D.M."/>
            <person name="Otani S."/>
            <person name="Piulachs M.-D."/>
            <person name="Poelchau M."/>
            <person name="Qu J."/>
            <person name="Schaub F."/>
            <person name="Wada-Katsumata A."/>
            <person name="Worley K.C."/>
            <person name="Xie Q."/>
            <person name="Ylla G."/>
            <person name="Poulsen M."/>
            <person name="Gibbs R.A."/>
            <person name="Schal C."/>
            <person name="Richards S."/>
            <person name="Belles X."/>
            <person name="Korb J."/>
            <person name="Bornberg-Bauer E."/>
        </authorList>
    </citation>
    <scope>NUCLEOTIDE SEQUENCE [LARGE SCALE GENOMIC DNA]</scope>
    <source>
        <tissue evidence="1">Whole body</tissue>
    </source>
</reference>
<dbReference type="Gene3D" id="3.30.420.10">
    <property type="entry name" value="Ribonuclease H-like superfamily/Ribonuclease H"/>
    <property type="match status" value="1"/>
</dbReference>
<dbReference type="InterPro" id="IPR036397">
    <property type="entry name" value="RNaseH_sf"/>
</dbReference>
<dbReference type="Proteomes" id="UP000235965">
    <property type="component" value="Unassembled WGS sequence"/>
</dbReference>
<proteinExistence type="predicted"/>
<protein>
    <recommendedName>
        <fullName evidence="3">Tc1-like transposase DDE domain-containing protein</fullName>
    </recommendedName>
</protein>
<organism evidence="1 2">
    <name type="scientific">Cryptotermes secundus</name>
    <dbReference type="NCBI Taxonomy" id="105785"/>
    <lineage>
        <taxon>Eukaryota</taxon>
        <taxon>Metazoa</taxon>
        <taxon>Ecdysozoa</taxon>
        <taxon>Arthropoda</taxon>
        <taxon>Hexapoda</taxon>
        <taxon>Insecta</taxon>
        <taxon>Pterygota</taxon>
        <taxon>Neoptera</taxon>
        <taxon>Polyneoptera</taxon>
        <taxon>Dictyoptera</taxon>
        <taxon>Blattodea</taxon>
        <taxon>Blattoidea</taxon>
        <taxon>Termitoidae</taxon>
        <taxon>Kalotermitidae</taxon>
        <taxon>Cryptotermitinae</taxon>
        <taxon>Cryptotermes</taxon>
    </lineage>
</organism>
<comment type="caution">
    <text evidence="1">The sequence shown here is derived from an EMBL/GenBank/DDBJ whole genome shotgun (WGS) entry which is preliminary data.</text>
</comment>
<dbReference type="GO" id="GO:0003676">
    <property type="term" value="F:nucleic acid binding"/>
    <property type="evidence" value="ECO:0007669"/>
    <property type="project" value="InterPro"/>
</dbReference>
<dbReference type="EMBL" id="NEVH01017447">
    <property type="protein sequence ID" value="PNF24448.1"/>
    <property type="molecule type" value="Genomic_DNA"/>
</dbReference>
<evidence type="ECO:0008006" key="3">
    <source>
        <dbReference type="Google" id="ProtNLM"/>
    </source>
</evidence>